<evidence type="ECO:0000313" key="3">
    <source>
        <dbReference type="Proteomes" id="UP000075230"/>
    </source>
</evidence>
<dbReference type="Pfam" id="PF12697">
    <property type="entry name" value="Abhydrolase_6"/>
    <property type="match status" value="1"/>
</dbReference>
<dbReference type="SUPFAM" id="SSF53474">
    <property type="entry name" value="alpha/beta-Hydrolases"/>
    <property type="match status" value="1"/>
</dbReference>
<reference evidence="2 3" key="1">
    <citation type="journal article" date="2016" name="DNA Res.">
        <title>Genome sequence of Aspergillus luchuensis NBRC 4314.</title>
        <authorList>
            <person name="Yamada O."/>
            <person name="Machida M."/>
            <person name="Hosoyama A."/>
            <person name="Goto M."/>
            <person name="Takahashi T."/>
            <person name="Futagami T."/>
            <person name="Yamagata Y."/>
            <person name="Takeuchi M."/>
            <person name="Kobayashi T."/>
            <person name="Koike H."/>
            <person name="Abe K."/>
            <person name="Asai K."/>
            <person name="Arita M."/>
            <person name="Fujita N."/>
            <person name="Fukuda K."/>
            <person name="Higa K."/>
            <person name="Horikawa H."/>
            <person name="Ishikawa T."/>
            <person name="Jinno K."/>
            <person name="Kato Y."/>
            <person name="Kirimura K."/>
            <person name="Mizutani O."/>
            <person name="Nakasone K."/>
            <person name="Sano M."/>
            <person name="Shiraishi Y."/>
            <person name="Tsukahara M."/>
            <person name="Gomi K."/>
        </authorList>
    </citation>
    <scope>NUCLEOTIDE SEQUENCE [LARGE SCALE GENOMIC DNA]</scope>
    <source>
        <strain evidence="2 3">RIB 2604</strain>
    </source>
</reference>
<evidence type="ECO:0000259" key="1">
    <source>
        <dbReference type="Pfam" id="PF12697"/>
    </source>
</evidence>
<gene>
    <name evidence="2" type="ORF">RIB2604_02101170</name>
</gene>
<sequence length="390" mass="42416">MQSFTIALPNNATVAGIHSIPDPAASPRHRPLIVALHGGTYDCHYFDATPDYSASRASIAFGIPFVSIDRPCVGGTSSFLPVPEGSNFNQETGRWLHSHILPALWSEFGNGCNCIVLLCHSLGVMGGIVAAAMHAQDEKPRYPLGGLIVSGMGDKTSPSANNSPPPVYEKVGSDHVAMPVDVKDEIMFKPGTCSPEVLAHSDRLNTATPVVELQQYPTIWLPTWRDSWAKHVAAPVMFALVENDVFFEANEEEIRSCTAAFENSVRVDGSLVKGAPHCMELSYWSQGWYARCFGFAMECSKQIDSHIALDTKHSHKHLESRSGSCAAGRQDCTLHERIALTLANTNLAKAARNSTSIRKRLARYIAMNKAIDRIKANLQSQLVDSGVGCQ</sequence>
<reference evidence="3" key="2">
    <citation type="submission" date="2016-02" db="EMBL/GenBank/DDBJ databases">
        <title>Genome sequencing of Aspergillus luchuensis NBRC 4314.</title>
        <authorList>
            <person name="Yamada O."/>
        </authorList>
    </citation>
    <scope>NUCLEOTIDE SEQUENCE [LARGE SCALE GENOMIC DNA]</scope>
    <source>
        <strain evidence="3">RIB 2604</strain>
    </source>
</reference>
<accession>A0A146FMX3</accession>
<organism evidence="2 3">
    <name type="scientific">Aspergillus kawachii</name>
    <name type="common">White koji mold</name>
    <name type="synonym">Aspergillus awamori var. kawachi</name>
    <dbReference type="NCBI Taxonomy" id="1069201"/>
    <lineage>
        <taxon>Eukaryota</taxon>
        <taxon>Fungi</taxon>
        <taxon>Dikarya</taxon>
        <taxon>Ascomycota</taxon>
        <taxon>Pezizomycotina</taxon>
        <taxon>Eurotiomycetes</taxon>
        <taxon>Eurotiomycetidae</taxon>
        <taxon>Eurotiales</taxon>
        <taxon>Aspergillaceae</taxon>
        <taxon>Aspergillus</taxon>
        <taxon>Aspergillus subgen. Circumdati</taxon>
    </lineage>
</organism>
<dbReference type="InterPro" id="IPR029058">
    <property type="entry name" value="AB_hydrolase_fold"/>
</dbReference>
<comment type="caution">
    <text evidence="2">The sequence shown here is derived from an EMBL/GenBank/DDBJ whole genome shotgun (WGS) entry which is preliminary data.</text>
</comment>
<name>A0A146FMX3_ASPKA</name>
<proteinExistence type="predicted"/>
<dbReference type="Gene3D" id="3.40.50.1820">
    <property type="entry name" value="alpha/beta hydrolase"/>
    <property type="match status" value="1"/>
</dbReference>
<feature type="domain" description="AB hydrolase-1" evidence="1">
    <location>
        <begin position="33"/>
        <end position="249"/>
    </location>
</feature>
<dbReference type="AlphaFoldDB" id="A0A146FMX3"/>
<dbReference type="VEuPathDB" id="FungiDB:ASPFODRAFT_38853"/>
<dbReference type="EMBL" id="BCWF01000021">
    <property type="protein sequence ID" value="GAT26441.1"/>
    <property type="molecule type" value="Genomic_DNA"/>
</dbReference>
<dbReference type="InterPro" id="IPR000073">
    <property type="entry name" value="AB_hydrolase_1"/>
</dbReference>
<evidence type="ECO:0000313" key="2">
    <source>
        <dbReference type="EMBL" id="GAT26441.1"/>
    </source>
</evidence>
<protein>
    <submittedName>
        <fullName evidence="2">Similar to An02g02460</fullName>
    </submittedName>
</protein>
<dbReference type="Proteomes" id="UP000075230">
    <property type="component" value="Unassembled WGS sequence"/>
</dbReference>